<evidence type="ECO:0000256" key="6">
    <source>
        <dbReference type="ARBA" id="ARBA00022801"/>
    </source>
</evidence>
<comment type="subcellular location">
    <subcellularLocation>
        <location evidence="1">Nucleus</location>
    </subcellularLocation>
</comment>
<feature type="compositionally biased region" description="Polar residues" evidence="10">
    <location>
        <begin position="361"/>
        <end position="373"/>
    </location>
</feature>
<evidence type="ECO:0000259" key="12">
    <source>
        <dbReference type="SMART" id="SM00479"/>
    </source>
</evidence>
<evidence type="ECO:0000256" key="4">
    <source>
        <dbReference type="ARBA" id="ARBA00022552"/>
    </source>
</evidence>
<dbReference type="InterPro" id="IPR012337">
    <property type="entry name" value="RNaseH-like_sf"/>
</dbReference>
<gene>
    <name evidence="13" type="ORF">RHS03_08918</name>
</gene>
<dbReference type="OrthoDB" id="8191639at2759"/>
<evidence type="ECO:0000256" key="11">
    <source>
        <dbReference type="SAM" id="Phobius"/>
    </source>
</evidence>
<accession>A0A8H7HHZ9</accession>
<dbReference type="GO" id="GO:0005634">
    <property type="term" value="C:nucleus"/>
    <property type="evidence" value="ECO:0007669"/>
    <property type="project" value="UniProtKB-SubCell"/>
</dbReference>
<evidence type="ECO:0000256" key="2">
    <source>
        <dbReference type="ARBA" id="ARBA00010489"/>
    </source>
</evidence>
<keyword evidence="6" id="KW-0378">Hydrolase</keyword>
<organism evidence="13 14">
    <name type="scientific">Rhizoctonia solani</name>
    <dbReference type="NCBI Taxonomy" id="456999"/>
    <lineage>
        <taxon>Eukaryota</taxon>
        <taxon>Fungi</taxon>
        <taxon>Dikarya</taxon>
        <taxon>Basidiomycota</taxon>
        <taxon>Agaricomycotina</taxon>
        <taxon>Agaricomycetes</taxon>
        <taxon>Cantharellales</taxon>
        <taxon>Ceratobasidiaceae</taxon>
        <taxon>Rhizoctonia</taxon>
    </lineage>
</organism>
<protein>
    <recommendedName>
        <fullName evidence="3">RNA exonuclease 4</fullName>
    </recommendedName>
</protein>
<feature type="transmembrane region" description="Helical" evidence="11">
    <location>
        <begin position="1156"/>
        <end position="1176"/>
    </location>
</feature>
<feature type="compositionally biased region" description="Basic and acidic residues" evidence="10">
    <location>
        <begin position="454"/>
        <end position="463"/>
    </location>
</feature>
<feature type="region of interest" description="Disordered" evidence="10">
    <location>
        <begin position="213"/>
        <end position="232"/>
    </location>
</feature>
<dbReference type="GO" id="GO:0003676">
    <property type="term" value="F:nucleic acid binding"/>
    <property type="evidence" value="ECO:0007669"/>
    <property type="project" value="InterPro"/>
</dbReference>
<dbReference type="CDD" id="cd06144">
    <property type="entry name" value="REX4_like"/>
    <property type="match status" value="1"/>
</dbReference>
<sequence>MPKPKSTEKKKPGASTAPGSNWLALKKKLPTTSKGSLISRQPAKTQPSPSSASFPRGSVPTNPIPDVVMGSSKIFSEEVKSLQDLVLGKGVAGEDLVGEPGRYIAIDCEMVGVGENGSESSLARASIVDFQGRVVLDEFVLQRERVTDYRTQVSGVRPKDMINAKPFSEVQARIATLLSSADRILVGHALHNDLTALLLSHPAARIRDTQVYAGRKPNPGKGKGKAKEGEGEKTLWEKYRSPRIGLKRLVKEELGLDIQVGEHSSVPRAVLGRSAVTGFSIQALWRTRSLNTLSPDDATPLELIPTLFLFFLIKSIPKWILLIWYPPQVTDARAAMAIYRLHKRAWDASLPVSYVKRGRTASGNEAESGSLATSEDMDQAQEGSAKRKRRDSAGEFPGGGRKGVSSGLGTIIKPRARKTGKERVERGSADQAGLCLELLVPNEARNFDELPGGEEDKRQRTELKAFVPPARRPSGPRPLPTLAPSRNTSYSSTYRPIIVESPLAQSREDLSSPPPSSFDPSKLGYQDAIKKTPGTSEDSFPLLTPPTPKRRASLATQLPTVPITPNVVPDIPWTISFGGFMSHFEPTPVWPLVIHTALCVAAFPIVYWLCTAASGLALFWARAIVGAVTGVVGFTIGYNLIRLSRRGIDATVWATVIHESMHPDGGVTLEQLNAFAANPTSPWSAIRLLFRRTFKHKGTRRTHRRNYDRKPWTLTIIIFLFVAILSACLVFVFGRIKKQRQLDRYVETMVAGDLSTEDVQRADALSKAAYSNFNFTWSLIPFSSVGLLPMGRTFQIPRTEHIPHAAHNVTDTIHIAETYADQLLPSGVGFGTFDEEGTDLVGRLREGRDSGRDATGGIVRWPKWGIRVGCQVLEGLDRYLTPVSEVNNMTYLYVPKTALYSLFQSMDIAYPQIPPVNLSALLEPGDPMPQGIVEAEIAVTSKWWQNGVAHSFKSAPFSNGSQGTGWLQLEIVLTRLHEDYAPNSSFGAYATPDVLWPSGRVGYDVAICVEEIRSWVVEAYNSTAGNPTTLRILHKGMDLDAPVYTRQNTTTSEDGTQSGISSAGKFAAFGAAHDNSRNVMLKDNGRDFAYVPNPTVVSFTDGTGPLGYTKLDAERVANAIAKSDAQHLLPYLAGSQPILARNYPDKTVAYIRISKLGLSISLLVMLLLGYIVAIFVPRLPLGLPRRDFGVYSWLAAIEGDAIVGIPTGVGRYEHLEELQRRGGEVKVRYMAPNENDWKLPVEERAHKEFFERYYAART</sequence>
<dbReference type="SMART" id="SM00479">
    <property type="entry name" value="EXOIII"/>
    <property type="match status" value="1"/>
</dbReference>
<dbReference type="GO" id="GO:0006364">
    <property type="term" value="P:rRNA processing"/>
    <property type="evidence" value="ECO:0007669"/>
    <property type="project" value="UniProtKB-KW"/>
</dbReference>
<feature type="transmembrane region" description="Helical" evidence="11">
    <location>
        <begin position="589"/>
        <end position="610"/>
    </location>
</feature>
<dbReference type="InterPro" id="IPR047021">
    <property type="entry name" value="REXO1/3/4-like"/>
</dbReference>
<evidence type="ECO:0000256" key="3">
    <source>
        <dbReference type="ARBA" id="ARBA00016937"/>
    </source>
</evidence>
<feature type="domain" description="Exonuclease" evidence="12">
    <location>
        <begin position="102"/>
        <end position="276"/>
    </location>
</feature>
<comment type="similarity">
    <text evidence="2">Belongs to the REXO4 family.</text>
</comment>
<feature type="transmembrane region" description="Helical" evidence="11">
    <location>
        <begin position="711"/>
        <end position="734"/>
    </location>
</feature>
<keyword evidence="7" id="KW-0269">Exonuclease</keyword>
<dbReference type="InterPro" id="IPR037431">
    <property type="entry name" value="REX4_DEDDh_dom"/>
</dbReference>
<keyword evidence="4" id="KW-0698">rRNA processing</keyword>
<feature type="transmembrane region" description="Helical" evidence="11">
    <location>
        <begin position="617"/>
        <end position="641"/>
    </location>
</feature>
<evidence type="ECO:0000256" key="10">
    <source>
        <dbReference type="SAM" id="MobiDB-lite"/>
    </source>
</evidence>
<feature type="region of interest" description="Disordered" evidence="10">
    <location>
        <begin position="1"/>
        <end position="63"/>
    </location>
</feature>
<evidence type="ECO:0000313" key="14">
    <source>
        <dbReference type="Proteomes" id="UP000602905"/>
    </source>
</evidence>
<evidence type="ECO:0000256" key="9">
    <source>
        <dbReference type="ARBA" id="ARBA00025599"/>
    </source>
</evidence>
<keyword evidence="11" id="KW-0472">Membrane</keyword>
<keyword evidence="11" id="KW-1133">Transmembrane helix</keyword>
<evidence type="ECO:0000256" key="1">
    <source>
        <dbReference type="ARBA" id="ARBA00004123"/>
    </source>
</evidence>
<evidence type="ECO:0000256" key="5">
    <source>
        <dbReference type="ARBA" id="ARBA00022722"/>
    </source>
</evidence>
<feature type="region of interest" description="Disordered" evidence="10">
    <location>
        <begin position="504"/>
        <end position="547"/>
    </location>
</feature>
<dbReference type="AlphaFoldDB" id="A0A8H7HHZ9"/>
<evidence type="ECO:0000256" key="8">
    <source>
        <dbReference type="ARBA" id="ARBA00023242"/>
    </source>
</evidence>
<dbReference type="PANTHER" id="PTHR12801">
    <property type="entry name" value="RNA EXONUCLEASE REXO1 / RECO3 FAMILY MEMBER-RELATED"/>
    <property type="match status" value="1"/>
</dbReference>
<dbReference type="SUPFAM" id="SSF53098">
    <property type="entry name" value="Ribonuclease H-like"/>
    <property type="match status" value="1"/>
</dbReference>
<feature type="non-terminal residue" evidence="13">
    <location>
        <position position="1"/>
    </location>
</feature>
<feature type="compositionally biased region" description="Basic and acidic residues" evidence="10">
    <location>
        <begin position="419"/>
        <end position="428"/>
    </location>
</feature>
<feature type="region of interest" description="Disordered" evidence="10">
    <location>
        <begin position="359"/>
        <end position="428"/>
    </location>
</feature>
<dbReference type="InterPro" id="IPR036397">
    <property type="entry name" value="RNaseH_sf"/>
</dbReference>
<comment type="caution">
    <text evidence="13">The sequence shown here is derived from an EMBL/GenBank/DDBJ whole genome shotgun (WGS) entry which is preliminary data.</text>
</comment>
<feature type="region of interest" description="Disordered" evidence="10">
    <location>
        <begin position="446"/>
        <end position="491"/>
    </location>
</feature>
<dbReference type="InterPro" id="IPR013520">
    <property type="entry name" value="Ribonucl_H"/>
</dbReference>
<feature type="compositionally biased region" description="Basic and acidic residues" evidence="10">
    <location>
        <begin position="1"/>
        <end position="11"/>
    </location>
</feature>
<keyword evidence="11" id="KW-0812">Transmembrane</keyword>
<proteinExistence type="inferred from homology"/>
<feature type="compositionally biased region" description="Polar residues" evidence="10">
    <location>
        <begin position="30"/>
        <end position="53"/>
    </location>
</feature>
<evidence type="ECO:0000256" key="7">
    <source>
        <dbReference type="ARBA" id="ARBA00022839"/>
    </source>
</evidence>
<reference evidence="13" key="1">
    <citation type="submission" date="2020-09" db="EMBL/GenBank/DDBJ databases">
        <title>Comparative genome analyses of four rice-infecting Rhizoctonia solani isolates reveal extensive enrichment of homogalacturonan modification genes.</title>
        <authorList>
            <person name="Lee D.-Y."/>
            <person name="Jeon J."/>
            <person name="Kim K.-T."/>
            <person name="Cheong K."/>
            <person name="Song H."/>
            <person name="Choi G."/>
            <person name="Ko J."/>
            <person name="Opiyo S.O."/>
            <person name="Zuo S."/>
            <person name="Madhav S."/>
            <person name="Lee Y.-H."/>
            <person name="Wang G.-L."/>
        </authorList>
    </citation>
    <scope>NUCLEOTIDE SEQUENCE</scope>
    <source>
        <strain evidence="13">AG1-IA WGL</strain>
    </source>
</reference>
<dbReference type="PANTHER" id="PTHR12801:SF45">
    <property type="entry name" value="RNA EXONUCLEASE 4"/>
    <property type="match status" value="1"/>
</dbReference>
<dbReference type="Proteomes" id="UP000602905">
    <property type="component" value="Unassembled WGS sequence"/>
</dbReference>
<keyword evidence="8" id="KW-0539">Nucleus</keyword>
<name>A0A8H7HHZ9_9AGAM</name>
<dbReference type="EMBL" id="JACYCD010000595">
    <property type="protein sequence ID" value="KAF8690362.1"/>
    <property type="molecule type" value="Genomic_DNA"/>
</dbReference>
<evidence type="ECO:0000313" key="13">
    <source>
        <dbReference type="EMBL" id="KAF8690362.1"/>
    </source>
</evidence>
<keyword evidence="5" id="KW-0540">Nuclease</keyword>
<dbReference type="GO" id="GO:0008408">
    <property type="term" value="F:3'-5' exonuclease activity"/>
    <property type="evidence" value="ECO:0007669"/>
    <property type="project" value="InterPro"/>
</dbReference>
<comment type="function">
    <text evidence="9">Exoribonuclease involved in ribosome biosynthesis. Involved in the processing of ITS1, the internal transcribed spacer localized between the 18S and 5.8S rRNAs.</text>
</comment>
<dbReference type="Gene3D" id="3.30.420.10">
    <property type="entry name" value="Ribonuclease H-like superfamily/Ribonuclease H"/>
    <property type="match status" value="1"/>
</dbReference>